<dbReference type="OrthoDB" id="545136at2759"/>
<evidence type="ECO:0000256" key="1">
    <source>
        <dbReference type="SAM" id="MobiDB-lite"/>
    </source>
</evidence>
<protein>
    <submittedName>
        <fullName evidence="2">Uncharacterized protein</fullName>
    </submittedName>
</protein>
<accession>A0A835XFM8</accession>
<feature type="compositionally biased region" description="Low complexity" evidence="1">
    <location>
        <begin position="338"/>
        <end position="349"/>
    </location>
</feature>
<organism evidence="2 3">
    <name type="scientific">Edaphochlamys debaryana</name>
    <dbReference type="NCBI Taxonomy" id="47281"/>
    <lineage>
        <taxon>Eukaryota</taxon>
        <taxon>Viridiplantae</taxon>
        <taxon>Chlorophyta</taxon>
        <taxon>core chlorophytes</taxon>
        <taxon>Chlorophyceae</taxon>
        <taxon>CS clade</taxon>
        <taxon>Chlamydomonadales</taxon>
        <taxon>Chlamydomonadales incertae sedis</taxon>
        <taxon>Edaphochlamys</taxon>
    </lineage>
</organism>
<sequence>MLSSAGRLLAGIAQATSAGGLANGLAAAGCSRLAGLARAGLAGDGKPRSVAWFSSDKGPQPGPTPSAPNGAEQPPGAPNTESQPQSTVPPGPASRRDAGAAAETIYPSSHDDNMGVQKNWFNALLSQLNVVHRTGVIPHMKGRQKEIFVAVEREFEGLWERHVKGKGLTGTAHRGMLLCCLAIATHKVLRYESGDDELVKEVVNTNLGGLAVGIMKKLHSGRLWVLLRLLAEDPYTQAVRFLPSLQNDLSSLVQSDVDVGESEATWTTTKCCFYEVLSSEGVPELLPEFCCQYSMQWMEEFSKYGVRVGLEQSLGFGDEQCCVRISKRLPPGQPGPPGAQAQAQTGTGADPQSGAPPPPPPPQA</sequence>
<feature type="region of interest" description="Disordered" evidence="1">
    <location>
        <begin position="326"/>
        <end position="364"/>
    </location>
</feature>
<comment type="caution">
    <text evidence="2">The sequence shown here is derived from an EMBL/GenBank/DDBJ whole genome shotgun (WGS) entry which is preliminary data.</text>
</comment>
<name>A0A835XFM8_9CHLO</name>
<dbReference type="AlphaFoldDB" id="A0A835XFM8"/>
<evidence type="ECO:0000313" key="3">
    <source>
        <dbReference type="Proteomes" id="UP000612055"/>
    </source>
</evidence>
<dbReference type="EMBL" id="JAEHOE010000186">
    <property type="protein sequence ID" value="KAG2483198.1"/>
    <property type="molecule type" value="Genomic_DNA"/>
</dbReference>
<reference evidence="2" key="1">
    <citation type="journal article" date="2020" name="bioRxiv">
        <title>Comparative genomics of Chlamydomonas.</title>
        <authorList>
            <person name="Craig R.J."/>
            <person name="Hasan A.R."/>
            <person name="Ness R.W."/>
            <person name="Keightley P.D."/>
        </authorList>
    </citation>
    <scope>NUCLEOTIDE SEQUENCE</scope>
    <source>
        <strain evidence="2">CCAP 11/70</strain>
    </source>
</reference>
<gene>
    <name evidence="2" type="ORF">HYH03_017933</name>
</gene>
<feature type="compositionally biased region" description="Pro residues" evidence="1">
    <location>
        <begin position="354"/>
        <end position="364"/>
    </location>
</feature>
<dbReference type="Proteomes" id="UP000612055">
    <property type="component" value="Unassembled WGS sequence"/>
</dbReference>
<dbReference type="Pfam" id="PF14196">
    <property type="entry name" value="ATC_hydrolase"/>
    <property type="match status" value="1"/>
</dbReference>
<proteinExistence type="predicted"/>
<dbReference type="InterPro" id="IPR026002">
    <property type="entry name" value="ATC_hydrolase-like"/>
</dbReference>
<keyword evidence="3" id="KW-1185">Reference proteome</keyword>
<dbReference type="PROSITE" id="PS51257">
    <property type="entry name" value="PROKAR_LIPOPROTEIN"/>
    <property type="match status" value="1"/>
</dbReference>
<evidence type="ECO:0000313" key="2">
    <source>
        <dbReference type="EMBL" id="KAG2483198.1"/>
    </source>
</evidence>
<feature type="region of interest" description="Disordered" evidence="1">
    <location>
        <begin position="48"/>
        <end position="99"/>
    </location>
</feature>